<organism evidence="15 16">
    <name type="scientific">Westerdykella ornata</name>
    <dbReference type="NCBI Taxonomy" id="318751"/>
    <lineage>
        <taxon>Eukaryota</taxon>
        <taxon>Fungi</taxon>
        <taxon>Dikarya</taxon>
        <taxon>Ascomycota</taxon>
        <taxon>Pezizomycotina</taxon>
        <taxon>Dothideomycetes</taxon>
        <taxon>Pleosporomycetidae</taxon>
        <taxon>Pleosporales</taxon>
        <taxon>Sporormiaceae</taxon>
        <taxon>Westerdykella</taxon>
    </lineage>
</organism>
<dbReference type="Pfam" id="PF00408">
    <property type="entry name" value="PGM_PMM_IV"/>
    <property type="match status" value="1"/>
</dbReference>
<dbReference type="InterPro" id="IPR016055">
    <property type="entry name" value="A-D-PHexomutase_a/b/a-I/II/III"/>
</dbReference>
<gene>
    <name evidence="15" type="ORF">EI97DRAFT_434755</name>
</gene>
<evidence type="ECO:0000256" key="8">
    <source>
        <dbReference type="ARBA" id="ARBA00022842"/>
    </source>
</evidence>
<dbReference type="AlphaFoldDB" id="A0A6A6JEL1"/>
<dbReference type="GO" id="GO:0005634">
    <property type="term" value="C:nucleus"/>
    <property type="evidence" value="ECO:0007669"/>
    <property type="project" value="TreeGrafter"/>
</dbReference>
<dbReference type="PANTHER" id="PTHR45745:SF1">
    <property type="entry name" value="PHOSPHOGLUCOMUTASE 2B-RELATED"/>
    <property type="match status" value="1"/>
</dbReference>
<protein>
    <recommendedName>
        <fullName evidence="17">Phosphoglucomutase-2</fullName>
    </recommendedName>
</protein>
<keyword evidence="7" id="KW-0479">Metal-binding</keyword>
<evidence type="ECO:0000313" key="15">
    <source>
        <dbReference type="EMBL" id="KAF2274852.1"/>
    </source>
</evidence>
<evidence type="ECO:0000256" key="3">
    <source>
        <dbReference type="ARBA" id="ARBA00010231"/>
    </source>
</evidence>
<evidence type="ECO:0000256" key="1">
    <source>
        <dbReference type="ARBA" id="ARBA00001946"/>
    </source>
</evidence>
<dbReference type="Pfam" id="PF02879">
    <property type="entry name" value="PGM_PMM_II"/>
    <property type="match status" value="1"/>
</dbReference>
<keyword evidence="9" id="KW-0413">Isomerase</keyword>
<evidence type="ECO:0000259" key="12">
    <source>
        <dbReference type="Pfam" id="PF02878"/>
    </source>
</evidence>
<dbReference type="Pfam" id="PF02880">
    <property type="entry name" value="PGM_PMM_III"/>
    <property type="match status" value="1"/>
</dbReference>
<evidence type="ECO:0000256" key="10">
    <source>
        <dbReference type="ARBA" id="ARBA00023277"/>
    </source>
</evidence>
<reference evidence="15" key="1">
    <citation type="journal article" date="2020" name="Stud. Mycol.">
        <title>101 Dothideomycetes genomes: a test case for predicting lifestyles and emergence of pathogens.</title>
        <authorList>
            <person name="Haridas S."/>
            <person name="Albert R."/>
            <person name="Binder M."/>
            <person name="Bloem J."/>
            <person name="Labutti K."/>
            <person name="Salamov A."/>
            <person name="Andreopoulos B."/>
            <person name="Baker S."/>
            <person name="Barry K."/>
            <person name="Bills G."/>
            <person name="Bluhm B."/>
            <person name="Cannon C."/>
            <person name="Castanera R."/>
            <person name="Culley D."/>
            <person name="Daum C."/>
            <person name="Ezra D."/>
            <person name="Gonzalez J."/>
            <person name="Henrissat B."/>
            <person name="Kuo A."/>
            <person name="Liang C."/>
            <person name="Lipzen A."/>
            <person name="Lutzoni F."/>
            <person name="Magnuson J."/>
            <person name="Mondo S."/>
            <person name="Nolan M."/>
            <person name="Ohm R."/>
            <person name="Pangilinan J."/>
            <person name="Park H.-J."/>
            <person name="Ramirez L."/>
            <person name="Alfaro M."/>
            <person name="Sun H."/>
            <person name="Tritt A."/>
            <person name="Yoshinaga Y."/>
            <person name="Zwiers L.-H."/>
            <person name="Turgeon B."/>
            <person name="Goodwin S."/>
            <person name="Spatafora J."/>
            <person name="Crous P."/>
            <person name="Grigoriev I."/>
        </authorList>
    </citation>
    <scope>NUCLEOTIDE SEQUENCE</scope>
    <source>
        <strain evidence="15">CBS 379.55</strain>
    </source>
</reference>
<dbReference type="Proteomes" id="UP000800097">
    <property type="component" value="Unassembled WGS sequence"/>
</dbReference>
<keyword evidence="10" id="KW-0119">Carbohydrate metabolism</keyword>
<keyword evidence="4" id="KW-0963">Cytoplasm</keyword>
<evidence type="ECO:0000259" key="14">
    <source>
        <dbReference type="Pfam" id="PF02880"/>
    </source>
</evidence>
<dbReference type="GO" id="GO:0006006">
    <property type="term" value="P:glucose metabolic process"/>
    <property type="evidence" value="ECO:0007669"/>
    <property type="project" value="UniProtKB-KW"/>
</dbReference>
<comment type="similarity">
    <text evidence="3">Belongs to the phosphohexose mutase family.</text>
</comment>
<dbReference type="Gene3D" id="3.30.310.50">
    <property type="entry name" value="Alpha-D-phosphohexomutase, C-terminal domain"/>
    <property type="match status" value="1"/>
</dbReference>
<feature type="domain" description="Alpha-D-phosphohexomutase C-terminal" evidence="11">
    <location>
        <begin position="548"/>
        <end position="576"/>
    </location>
</feature>
<dbReference type="SUPFAM" id="SSF55957">
    <property type="entry name" value="Phosphoglucomutase, C-terminal domain"/>
    <property type="match status" value="1"/>
</dbReference>
<dbReference type="OrthoDB" id="8300170at2759"/>
<proteinExistence type="inferred from homology"/>
<keyword evidence="8" id="KW-0460">Magnesium</keyword>
<feature type="domain" description="Alpha-D-phosphohexomutase alpha/beta/alpha" evidence="13">
    <location>
        <begin position="231"/>
        <end position="337"/>
    </location>
</feature>
<dbReference type="RefSeq" id="XP_033652391.1">
    <property type="nucleotide sequence ID" value="XM_033798706.1"/>
</dbReference>
<evidence type="ECO:0000259" key="11">
    <source>
        <dbReference type="Pfam" id="PF00408"/>
    </source>
</evidence>
<dbReference type="GO" id="GO:0008973">
    <property type="term" value="F:phosphopentomutase activity"/>
    <property type="evidence" value="ECO:0007669"/>
    <property type="project" value="TreeGrafter"/>
</dbReference>
<keyword evidence="6" id="KW-0597">Phosphoprotein</keyword>
<dbReference type="InterPro" id="IPR005843">
    <property type="entry name" value="A-D-PHexomutase_C"/>
</dbReference>
<evidence type="ECO:0000256" key="7">
    <source>
        <dbReference type="ARBA" id="ARBA00022723"/>
    </source>
</evidence>
<dbReference type="InterPro" id="IPR036900">
    <property type="entry name" value="A-D-PHexomutase_C_sf"/>
</dbReference>
<dbReference type="SUPFAM" id="SSF53738">
    <property type="entry name" value="Phosphoglucomutase, first 3 domains"/>
    <property type="match status" value="3"/>
</dbReference>
<evidence type="ECO:0000256" key="4">
    <source>
        <dbReference type="ARBA" id="ARBA00022490"/>
    </source>
</evidence>
<feature type="domain" description="Alpha-D-phosphohexomutase alpha/beta/alpha" evidence="14">
    <location>
        <begin position="348"/>
        <end position="456"/>
    </location>
</feature>
<comment type="subcellular location">
    <subcellularLocation>
        <location evidence="2">Cytoplasm</location>
    </subcellularLocation>
</comment>
<name>A0A6A6JEL1_WESOR</name>
<evidence type="ECO:0008006" key="17">
    <source>
        <dbReference type="Google" id="ProtNLM"/>
    </source>
</evidence>
<evidence type="ECO:0000256" key="6">
    <source>
        <dbReference type="ARBA" id="ARBA00022553"/>
    </source>
</evidence>
<feature type="domain" description="Alpha-D-phosphohexomutase alpha/beta/alpha" evidence="12">
    <location>
        <begin position="61"/>
        <end position="202"/>
    </location>
</feature>
<keyword evidence="16" id="KW-1185">Reference proteome</keyword>
<dbReference type="PROSITE" id="PS00710">
    <property type="entry name" value="PGM_PMM"/>
    <property type="match status" value="1"/>
</dbReference>
<dbReference type="GO" id="GO:0000287">
    <property type="term" value="F:magnesium ion binding"/>
    <property type="evidence" value="ECO:0007669"/>
    <property type="project" value="InterPro"/>
</dbReference>
<dbReference type="CDD" id="cd05799">
    <property type="entry name" value="PGM2"/>
    <property type="match status" value="1"/>
</dbReference>
<evidence type="ECO:0000313" key="16">
    <source>
        <dbReference type="Proteomes" id="UP000800097"/>
    </source>
</evidence>
<dbReference type="PANTHER" id="PTHR45745">
    <property type="entry name" value="PHOSPHOMANNOMUTASE 45A"/>
    <property type="match status" value="1"/>
</dbReference>
<evidence type="ECO:0000256" key="9">
    <source>
        <dbReference type="ARBA" id="ARBA00023235"/>
    </source>
</evidence>
<dbReference type="InterPro" id="IPR005844">
    <property type="entry name" value="A-D-PHexomutase_a/b/a-I"/>
</dbReference>
<evidence type="ECO:0000256" key="2">
    <source>
        <dbReference type="ARBA" id="ARBA00004496"/>
    </source>
</evidence>
<keyword evidence="5" id="KW-0313">Glucose metabolism</keyword>
<accession>A0A6A6JEL1</accession>
<dbReference type="InterPro" id="IPR005845">
    <property type="entry name" value="A-D-PHexomutase_a/b/a-II"/>
</dbReference>
<dbReference type="Pfam" id="PF02878">
    <property type="entry name" value="PGM_PMM_I"/>
    <property type="match status" value="1"/>
</dbReference>
<dbReference type="InterPro" id="IPR016066">
    <property type="entry name" value="A-D-PHexomutase_CS"/>
</dbReference>
<dbReference type="FunFam" id="3.40.120.10:FF:000035">
    <property type="entry name" value="Pgm3p"/>
    <property type="match status" value="1"/>
</dbReference>
<comment type="cofactor">
    <cofactor evidence="1">
        <name>Mg(2+)</name>
        <dbReference type="ChEBI" id="CHEBI:18420"/>
    </cofactor>
</comment>
<dbReference type="GO" id="GO:0006166">
    <property type="term" value="P:purine ribonucleoside salvage"/>
    <property type="evidence" value="ECO:0007669"/>
    <property type="project" value="TreeGrafter"/>
</dbReference>
<dbReference type="InterPro" id="IPR005846">
    <property type="entry name" value="A-D-PHexomutase_a/b/a-III"/>
</dbReference>
<evidence type="ECO:0000259" key="13">
    <source>
        <dbReference type="Pfam" id="PF02879"/>
    </source>
</evidence>
<dbReference type="GO" id="GO:0005737">
    <property type="term" value="C:cytoplasm"/>
    <property type="evidence" value="ECO:0007669"/>
    <property type="project" value="UniProtKB-SubCell"/>
</dbReference>
<dbReference type="EMBL" id="ML986500">
    <property type="protein sequence ID" value="KAF2274852.1"/>
    <property type="molecule type" value="Genomic_DNA"/>
</dbReference>
<dbReference type="GeneID" id="54551881"/>
<dbReference type="Gene3D" id="3.40.120.10">
    <property type="entry name" value="Alpha-D-Glucose-1,6-Bisphosphate, subunit A, domain 3"/>
    <property type="match status" value="3"/>
</dbReference>
<sequence length="604" mass="66675">MYGISAIRNNHVGAGMEHKPIKELALEWLRLDRDPSTTDEIFRLLQKEENAELERRLRNRIAFGTAGLRGPMKAGFSCMNSLTVIQASQGLAAYLLDSSDDKQRVKHRGVVIGRDARHNSEKFAKLAAAAFVAKGIRVWWLELPVHTPLVSFGLRHLGAVAGVMITASHNPPQDNGYKVYWSNGCQIIPPHDTGIAAAIERNLEPVTWDTSIVDNGHLLIEGTLGRVGDHYLNAVKKAARPEGIRVPPFDPDFKFIYTPLHGVGKRVMDLCMDKLGLASHMIIVEAQAQPDPDFPTVKFPNPEEKGALDLAIQTADEADKSLILASDPDADRLAVAERASGKWHIYTGNQLGILLASYLIESYAGNTPREKLAMLASTVSSRMLQALAAKEGFYFKETLTGFKWLGNVARDLAKDGYEVLYAFEEALGYMIPEVVHDKDSIAAAAVFLSAVSHWLNRNLTPYTKLQQLYEELGFFEDANTYLISPDPSTTTSVFAAIRALGDPYPATIGSRKITRWRDLTVGYDSAGKDNVPDLPVDKNSQMITCELEGGARFTVRGSGTEPKIKLYIECVDKNRETAKAGADEILEDLLREWFKPDENGLVLA</sequence>
<evidence type="ECO:0000256" key="5">
    <source>
        <dbReference type="ARBA" id="ARBA00022526"/>
    </source>
</evidence>